<evidence type="ECO:0000256" key="1">
    <source>
        <dbReference type="ARBA" id="ARBA00023002"/>
    </source>
</evidence>
<proteinExistence type="predicted"/>
<dbReference type="InterPro" id="IPR008927">
    <property type="entry name" value="6-PGluconate_DH-like_C_sf"/>
</dbReference>
<dbReference type="SUPFAM" id="SSF48179">
    <property type="entry name" value="6-phosphogluconate dehydrogenase C-terminal domain-like"/>
    <property type="match status" value="1"/>
</dbReference>
<dbReference type="Proteomes" id="UP001165395">
    <property type="component" value="Unassembled WGS sequence"/>
</dbReference>
<dbReference type="Pfam" id="PF02737">
    <property type="entry name" value="3HCDH_N"/>
    <property type="match status" value="1"/>
</dbReference>
<dbReference type="EMBL" id="JAJBZT010000017">
    <property type="protein sequence ID" value="MCB6185375.1"/>
    <property type="molecule type" value="Genomic_DNA"/>
</dbReference>
<evidence type="ECO:0000313" key="5">
    <source>
        <dbReference type="Proteomes" id="UP001165395"/>
    </source>
</evidence>
<evidence type="ECO:0000259" key="3">
    <source>
        <dbReference type="Pfam" id="PF02737"/>
    </source>
</evidence>
<dbReference type="InterPro" id="IPR013328">
    <property type="entry name" value="6PGD_dom2"/>
</dbReference>
<comment type="caution">
    <text evidence="4">The sequence shown here is derived from an EMBL/GenBank/DDBJ whole genome shotgun (WGS) entry which is preliminary data.</text>
</comment>
<keyword evidence="5" id="KW-1185">Reference proteome</keyword>
<accession>A0ABS8DB04</accession>
<dbReference type="Gene3D" id="1.10.1040.10">
    <property type="entry name" value="N-(1-d-carboxylethyl)-l-norvaline Dehydrogenase, domain 2"/>
    <property type="match status" value="1"/>
</dbReference>
<dbReference type="InterPro" id="IPR036291">
    <property type="entry name" value="NAD(P)-bd_dom_sf"/>
</dbReference>
<dbReference type="PIRSF" id="PIRSF000105">
    <property type="entry name" value="HCDH"/>
    <property type="match status" value="1"/>
</dbReference>
<dbReference type="InterPro" id="IPR006108">
    <property type="entry name" value="3HC_DH_C"/>
</dbReference>
<dbReference type="Gene3D" id="3.40.50.720">
    <property type="entry name" value="NAD(P)-binding Rossmann-like Domain"/>
    <property type="match status" value="1"/>
</dbReference>
<feature type="domain" description="3-hydroxyacyl-CoA dehydrogenase C-terminal" evidence="2">
    <location>
        <begin position="194"/>
        <end position="262"/>
    </location>
</feature>
<organism evidence="4 5">
    <name type="scientific">Leeia speluncae</name>
    <dbReference type="NCBI Taxonomy" id="2884804"/>
    <lineage>
        <taxon>Bacteria</taxon>
        <taxon>Pseudomonadati</taxon>
        <taxon>Pseudomonadota</taxon>
        <taxon>Betaproteobacteria</taxon>
        <taxon>Neisseriales</taxon>
        <taxon>Leeiaceae</taxon>
        <taxon>Leeia</taxon>
    </lineage>
</organism>
<dbReference type="InterPro" id="IPR022694">
    <property type="entry name" value="3-OHacyl-CoA_DH"/>
</dbReference>
<dbReference type="Pfam" id="PF00725">
    <property type="entry name" value="3HCDH"/>
    <property type="match status" value="1"/>
</dbReference>
<feature type="domain" description="3-hydroxyacyl-CoA dehydrogenase NAD binding" evidence="3">
    <location>
        <begin position="14"/>
        <end position="188"/>
    </location>
</feature>
<dbReference type="PANTHER" id="PTHR48075:SF5">
    <property type="entry name" value="3-HYDROXYBUTYRYL-COA DEHYDROGENASE"/>
    <property type="match status" value="1"/>
</dbReference>
<dbReference type="SUPFAM" id="SSF51735">
    <property type="entry name" value="NAD(P)-binding Rossmann-fold domains"/>
    <property type="match status" value="1"/>
</dbReference>
<dbReference type="InterPro" id="IPR006176">
    <property type="entry name" value="3-OHacyl-CoA_DH_NAD-bd"/>
</dbReference>
<protein>
    <submittedName>
        <fullName evidence="4">3-hydroxyacyl-CoA dehydrogenase</fullName>
    </submittedName>
</protein>
<gene>
    <name evidence="4" type="ORF">LIN78_17650</name>
</gene>
<reference evidence="4" key="1">
    <citation type="submission" date="2021-10" db="EMBL/GenBank/DDBJ databases">
        <title>The complete genome sequence of Leeia sp. TBRC 13508.</title>
        <authorList>
            <person name="Charoenyingcharoen P."/>
            <person name="Yukphan P."/>
        </authorList>
    </citation>
    <scope>NUCLEOTIDE SEQUENCE</scope>
    <source>
        <strain evidence="4">TBRC 13508</strain>
    </source>
</reference>
<dbReference type="RefSeq" id="WP_227182207.1">
    <property type="nucleotide sequence ID" value="NZ_JAJBZT010000017.1"/>
</dbReference>
<keyword evidence="1" id="KW-0560">Oxidoreductase</keyword>
<evidence type="ECO:0000259" key="2">
    <source>
        <dbReference type="Pfam" id="PF00725"/>
    </source>
</evidence>
<dbReference type="PANTHER" id="PTHR48075">
    <property type="entry name" value="3-HYDROXYACYL-COA DEHYDROGENASE FAMILY PROTEIN"/>
    <property type="match status" value="1"/>
</dbReference>
<evidence type="ECO:0000313" key="4">
    <source>
        <dbReference type="EMBL" id="MCB6185375.1"/>
    </source>
</evidence>
<name>A0ABS8DB04_9NEIS</name>
<sequence>MLDILKNELANKVVSIVGAGLIGRSWAALFAAAGFTVKLYDSQPGTKALMESFWTEVKPTLIELGLATSNTNPTFHVTNDIKEAVIDVDFIQECIPERLDAKLALYQQMEPYLKSNAVIATSSSGLKLSDLQAGFKDPSRIIIAHPFNPPHLIPLVELYTNEKTASGVLDVAESIYSLCGKVTIRLKKEVLAHVANRLQAALWREAIHLVLDGVASLKDVDLAVSAGPGLRWGVMGPHALLNLGGGEGGLRAYCQQFRDSYHLWWDDLGKPQLTDEAIDKLVAEVKEHVGDKTYLELKQDRDSKLVAVLQALQNNKLKNQLSRSAQ</sequence>